<organism evidence="3 5">
    <name type="scientific">Cucumis melo var. makuwa</name>
    <name type="common">Oriental melon</name>
    <dbReference type="NCBI Taxonomy" id="1194695"/>
    <lineage>
        <taxon>Eukaryota</taxon>
        <taxon>Viridiplantae</taxon>
        <taxon>Streptophyta</taxon>
        <taxon>Embryophyta</taxon>
        <taxon>Tracheophyta</taxon>
        <taxon>Spermatophyta</taxon>
        <taxon>Magnoliopsida</taxon>
        <taxon>eudicotyledons</taxon>
        <taxon>Gunneridae</taxon>
        <taxon>Pentapetalae</taxon>
        <taxon>rosids</taxon>
        <taxon>fabids</taxon>
        <taxon>Cucurbitales</taxon>
        <taxon>Cucurbitaceae</taxon>
        <taxon>Benincaseae</taxon>
        <taxon>Cucumis</taxon>
    </lineage>
</organism>
<reference evidence="4 5" key="1">
    <citation type="submission" date="2019-08" db="EMBL/GenBank/DDBJ databases">
        <title>Draft genome sequences of two oriental melons (Cucumis melo L. var makuwa).</title>
        <authorList>
            <person name="Kwon S.-Y."/>
        </authorList>
    </citation>
    <scope>NUCLEOTIDE SEQUENCE [LARGE SCALE GENOMIC DNA]</scope>
    <source>
        <strain evidence="5">cv. Chang Bougi</strain>
        <strain evidence="4">cv. SW 3</strain>
        <tissue evidence="3">Leaf</tissue>
    </source>
</reference>
<accession>A0A5D3DZZ2</accession>
<evidence type="ECO:0000313" key="4">
    <source>
        <dbReference type="Proteomes" id="UP000321393"/>
    </source>
</evidence>
<dbReference type="EMBL" id="SSTD01001743">
    <property type="protein sequence ID" value="TYK29343.1"/>
    <property type="molecule type" value="Genomic_DNA"/>
</dbReference>
<feature type="compositionally biased region" description="Polar residues" evidence="1">
    <location>
        <begin position="59"/>
        <end position="76"/>
    </location>
</feature>
<feature type="region of interest" description="Disordered" evidence="1">
    <location>
        <begin position="56"/>
        <end position="84"/>
    </location>
</feature>
<comment type="caution">
    <text evidence="3">The sequence shown here is derived from an EMBL/GenBank/DDBJ whole genome shotgun (WGS) entry which is preliminary data.</text>
</comment>
<sequence length="84" mass="9629">MMGNEQHLIARFVGGLHMDIKEKIKLQPFNWLSKAISFAETVEEINELHFKNASRRGTWESNLNKKTAAPNATKNQPPIKKKAR</sequence>
<gene>
    <name evidence="3" type="ORF">E5676_scaffold129G00540</name>
    <name evidence="2" type="ORF">E6C27_scaffold110G001690</name>
</gene>
<dbReference type="Proteomes" id="UP000321947">
    <property type="component" value="Unassembled WGS sequence"/>
</dbReference>
<dbReference type="EMBL" id="SSTE01015327">
    <property type="protein sequence ID" value="KAA0043279.1"/>
    <property type="molecule type" value="Genomic_DNA"/>
</dbReference>
<dbReference type="Proteomes" id="UP000321393">
    <property type="component" value="Unassembled WGS sequence"/>
</dbReference>
<dbReference type="AlphaFoldDB" id="A0A5D3DZZ2"/>
<protein>
    <submittedName>
        <fullName evidence="3">Uncharacterized protein</fullName>
    </submittedName>
</protein>
<name>A0A5D3DZZ2_CUCMM</name>
<evidence type="ECO:0000313" key="2">
    <source>
        <dbReference type="EMBL" id="KAA0043279.1"/>
    </source>
</evidence>
<proteinExistence type="predicted"/>
<evidence type="ECO:0000313" key="5">
    <source>
        <dbReference type="Proteomes" id="UP000321947"/>
    </source>
</evidence>
<evidence type="ECO:0000313" key="3">
    <source>
        <dbReference type="EMBL" id="TYK29343.1"/>
    </source>
</evidence>
<evidence type="ECO:0000256" key="1">
    <source>
        <dbReference type="SAM" id="MobiDB-lite"/>
    </source>
</evidence>